<organism evidence="6 7">
    <name type="scientific">Staphylotrichum longicolle</name>
    <dbReference type="NCBI Taxonomy" id="669026"/>
    <lineage>
        <taxon>Eukaryota</taxon>
        <taxon>Fungi</taxon>
        <taxon>Dikarya</taxon>
        <taxon>Ascomycota</taxon>
        <taxon>Pezizomycotina</taxon>
        <taxon>Sordariomycetes</taxon>
        <taxon>Sordariomycetidae</taxon>
        <taxon>Sordariales</taxon>
        <taxon>Chaetomiaceae</taxon>
        <taxon>Staphylotrichum</taxon>
    </lineage>
</organism>
<evidence type="ECO:0000256" key="3">
    <source>
        <dbReference type="ARBA" id="ARBA00022833"/>
    </source>
</evidence>
<reference evidence="6" key="1">
    <citation type="submission" date="2023-02" db="EMBL/GenBank/DDBJ databases">
        <authorList>
            <person name="Palmer J.M."/>
        </authorList>
    </citation>
    <scope>NUCLEOTIDE SEQUENCE</scope>
    <source>
        <strain evidence="6">FW57</strain>
    </source>
</reference>
<gene>
    <name evidence="6" type="ORF">NEMBOFW57_009142</name>
</gene>
<proteinExistence type="predicted"/>
<protein>
    <recommendedName>
        <fullName evidence="5">MYND-type domain-containing protein</fullName>
    </recommendedName>
</protein>
<dbReference type="Proteomes" id="UP001197093">
    <property type="component" value="Unassembled WGS sequence"/>
</dbReference>
<dbReference type="SUPFAM" id="SSF144232">
    <property type="entry name" value="HIT/MYND zinc finger-like"/>
    <property type="match status" value="1"/>
</dbReference>
<evidence type="ECO:0000256" key="2">
    <source>
        <dbReference type="ARBA" id="ARBA00022771"/>
    </source>
</evidence>
<dbReference type="PANTHER" id="PTHR41878:SF1">
    <property type="entry name" value="TNPR PROTEIN"/>
    <property type="match status" value="1"/>
</dbReference>
<evidence type="ECO:0000313" key="6">
    <source>
        <dbReference type="EMBL" id="KAG7286825.1"/>
    </source>
</evidence>
<dbReference type="InterPro" id="IPR012912">
    <property type="entry name" value="Plasmid_pRiA4b_Orf3-like"/>
</dbReference>
<dbReference type="AlphaFoldDB" id="A0AAD4ET16"/>
<feature type="domain" description="MYND-type" evidence="5">
    <location>
        <begin position="4"/>
        <end position="50"/>
    </location>
</feature>
<evidence type="ECO:0000256" key="4">
    <source>
        <dbReference type="PROSITE-ProRule" id="PRU00134"/>
    </source>
</evidence>
<dbReference type="EMBL" id="JAHCVI010000004">
    <property type="protein sequence ID" value="KAG7286825.1"/>
    <property type="molecule type" value="Genomic_DNA"/>
</dbReference>
<dbReference type="PANTHER" id="PTHR41878">
    <property type="entry name" value="LEXA REPRESSOR-RELATED"/>
    <property type="match status" value="1"/>
</dbReference>
<evidence type="ECO:0000313" key="7">
    <source>
        <dbReference type="Proteomes" id="UP001197093"/>
    </source>
</evidence>
<dbReference type="InterPro" id="IPR024047">
    <property type="entry name" value="MM3350-like_sf"/>
</dbReference>
<keyword evidence="3" id="KW-0862">Zinc</keyword>
<dbReference type="Pfam" id="PF07929">
    <property type="entry name" value="PRiA4_ORF3"/>
    <property type="match status" value="1"/>
</dbReference>
<dbReference type="InterPro" id="IPR002893">
    <property type="entry name" value="Znf_MYND"/>
</dbReference>
<accession>A0AAD4ET16</accession>
<dbReference type="Pfam" id="PF01753">
    <property type="entry name" value="zf-MYND"/>
    <property type="match status" value="1"/>
</dbReference>
<dbReference type="Gene3D" id="6.10.140.2220">
    <property type="match status" value="1"/>
</dbReference>
<name>A0AAD4ET16_9PEZI</name>
<dbReference type="SUPFAM" id="SSF159941">
    <property type="entry name" value="MM3350-like"/>
    <property type="match status" value="1"/>
</dbReference>
<sequence length="313" mass="35621">MATPRSCANPACPQPPPTTPTLLLCSRCRTTRYCSQSCQAASWASHKHSCNRQNYILKFIFPRTYHGSARRAHPLCPADAPFYALHAALQIAFGLPCRYHSFDFTVKDPNYILDEDPEALMTMIMRQTNNMNNTRGNPMGDDADMPREYELRLTDPAEGEHAGIDRMHEGRRRHPRTLEKNSGKWALWKLFDKAEYQGKKAIYTNDFGDNWEHHITVEGRAEPTDDFVCLSGTGHPVAEDVGGCHGWNELKDAYRTQQPSREQREKREWFEKEAVNGDPEGLAGDRVNAWDMNQVNQRLRAASNVWARATGQA</sequence>
<dbReference type="Gene3D" id="3.10.290.30">
    <property type="entry name" value="MM3350-like"/>
    <property type="match status" value="1"/>
</dbReference>
<evidence type="ECO:0000256" key="1">
    <source>
        <dbReference type="ARBA" id="ARBA00022723"/>
    </source>
</evidence>
<dbReference type="PROSITE" id="PS01360">
    <property type="entry name" value="ZF_MYND_1"/>
    <property type="match status" value="1"/>
</dbReference>
<evidence type="ECO:0000259" key="5">
    <source>
        <dbReference type="PROSITE" id="PS50865"/>
    </source>
</evidence>
<keyword evidence="1" id="KW-0479">Metal-binding</keyword>
<keyword evidence="7" id="KW-1185">Reference proteome</keyword>
<keyword evidence="2 4" id="KW-0863">Zinc-finger</keyword>
<comment type="caution">
    <text evidence="6">The sequence shown here is derived from an EMBL/GenBank/DDBJ whole genome shotgun (WGS) entry which is preliminary data.</text>
</comment>
<dbReference type="GO" id="GO:0008270">
    <property type="term" value="F:zinc ion binding"/>
    <property type="evidence" value="ECO:0007669"/>
    <property type="project" value="UniProtKB-KW"/>
</dbReference>
<dbReference type="PROSITE" id="PS50865">
    <property type="entry name" value="ZF_MYND_2"/>
    <property type="match status" value="1"/>
</dbReference>